<evidence type="ECO:0008006" key="4">
    <source>
        <dbReference type="Google" id="ProtNLM"/>
    </source>
</evidence>
<evidence type="ECO:0000256" key="1">
    <source>
        <dbReference type="ARBA" id="ARBA00006765"/>
    </source>
</evidence>
<sequence length="197" mass="22299">MHSVDEALRRYSTPFQRHLSFLDRDGDGIIYFNESLRGNLAVGLDFPVAFGMALSYHVVYGNTGSVLRGPFRGIEIARVQATRNMLEQIPLEAVPVDGMTRSELVNLSRPVGLMDRVHVNGLWALSANRQGFVSAKDIELYQQGTMLYELERRRKDNRDHVLPLYRGGPMSVAGHSYFVDKMLGVKVYQQPRNSKND</sequence>
<organism evidence="2 3">
    <name type="scientific">Lithohypha guttulata</name>
    <dbReference type="NCBI Taxonomy" id="1690604"/>
    <lineage>
        <taxon>Eukaryota</taxon>
        <taxon>Fungi</taxon>
        <taxon>Dikarya</taxon>
        <taxon>Ascomycota</taxon>
        <taxon>Pezizomycotina</taxon>
        <taxon>Eurotiomycetes</taxon>
        <taxon>Chaetothyriomycetidae</taxon>
        <taxon>Chaetothyriales</taxon>
        <taxon>Trichomeriaceae</taxon>
        <taxon>Lithohypha</taxon>
    </lineage>
</organism>
<dbReference type="Pfam" id="PF05042">
    <property type="entry name" value="Caleosin"/>
    <property type="match status" value="1"/>
</dbReference>
<gene>
    <name evidence="2" type="ORF">LTR05_003783</name>
</gene>
<dbReference type="AlphaFoldDB" id="A0AAN7T0Q8"/>
<dbReference type="EMBL" id="JAVRRJ010000003">
    <property type="protein sequence ID" value="KAK5086615.1"/>
    <property type="molecule type" value="Genomic_DNA"/>
</dbReference>
<accession>A0AAN7T0Q8</accession>
<evidence type="ECO:0000313" key="3">
    <source>
        <dbReference type="Proteomes" id="UP001309876"/>
    </source>
</evidence>
<proteinExistence type="inferred from homology"/>
<protein>
    <recommendedName>
        <fullName evidence="4">EF-hand domain-containing protein</fullName>
    </recommendedName>
</protein>
<keyword evidence="3" id="KW-1185">Reference proteome</keyword>
<name>A0AAN7T0Q8_9EURO</name>
<dbReference type="InterPro" id="IPR007736">
    <property type="entry name" value="Caleosin-related"/>
</dbReference>
<comment type="caution">
    <text evidence="2">The sequence shown here is derived from an EMBL/GenBank/DDBJ whole genome shotgun (WGS) entry which is preliminary data.</text>
</comment>
<evidence type="ECO:0000313" key="2">
    <source>
        <dbReference type="EMBL" id="KAK5086615.1"/>
    </source>
</evidence>
<comment type="similarity">
    <text evidence="1">Belongs to the caleosin family.</text>
</comment>
<reference evidence="2 3" key="1">
    <citation type="submission" date="2023-08" db="EMBL/GenBank/DDBJ databases">
        <title>Black Yeasts Isolated from many extreme environments.</title>
        <authorList>
            <person name="Coleine C."/>
            <person name="Stajich J.E."/>
            <person name="Selbmann L."/>
        </authorList>
    </citation>
    <scope>NUCLEOTIDE SEQUENCE [LARGE SCALE GENOMIC DNA]</scope>
    <source>
        <strain evidence="2 3">CCFEE 5910</strain>
    </source>
</reference>
<dbReference type="Proteomes" id="UP001309876">
    <property type="component" value="Unassembled WGS sequence"/>
</dbReference>